<evidence type="ECO:0000313" key="4">
    <source>
        <dbReference type="Proteomes" id="UP000694865"/>
    </source>
</evidence>
<dbReference type="SMART" id="SM00908">
    <property type="entry name" value="Gal-bind_lectin"/>
    <property type="match status" value="2"/>
</dbReference>
<accession>A0ABM0GK22</accession>
<dbReference type="GeneID" id="100378205"/>
<keyword evidence="4" id="KW-1185">Reference proteome</keyword>
<reference evidence="5" key="1">
    <citation type="submission" date="2025-08" db="UniProtKB">
        <authorList>
            <consortium name="RefSeq"/>
        </authorList>
    </citation>
    <scope>IDENTIFICATION</scope>
    <source>
        <tissue evidence="5">Testes</tissue>
    </source>
</reference>
<dbReference type="PANTHER" id="PTHR11346">
    <property type="entry name" value="GALECTIN"/>
    <property type="match status" value="1"/>
</dbReference>
<name>A0ABM0GK22_SACKO</name>
<dbReference type="Proteomes" id="UP000694865">
    <property type="component" value="Unplaced"/>
</dbReference>
<dbReference type="InterPro" id="IPR044156">
    <property type="entry name" value="Galectin-like"/>
</dbReference>
<dbReference type="Pfam" id="PF00337">
    <property type="entry name" value="Gal-bind_lectin"/>
    <property type="match status" value="2"/>
</dbReference>
<dbReference type="RefSeq" id="XP_002731585.1">
    <property type="nucleotide sequence ID" value="XM_002731539.2"/>
</dbReference>
<dbReference type="CDD" id="cd00070">
    <property type="entry name" value="GLECT"/>
    <property type="match status" value="2"/>
</dbReference>
<dbReference type="SMART" id="SM00276">
    <property type="entry name" value="GLECT"/>
    <property type="match status" value="2"/>
</dbReference>
<keyword evidence="1 2" id="KW-0430">Lectin</keyword>
<dbReference type="InterPro" id="IPR013320">
    <property type="entry name" value="ConA-like_dom_sf"/>
</dbReference>
<sequence>MAYPSPAGWNPAMSSSCAAHYPTPGAVSPQLCYPEPGAAQPLLNPSIPFLGQIPGCMRPGTMVVIQGSVPPNADRFAINFQIGASTKPRADIAFHFAARVKAGHIVRNTLTNEKWGAEERGVPYQPFVPGQNFEIMVLAVKEEFKVAVNGQHYITYKHRVRPLKKIDYLAINGDVTITSVRFQDEQVEVTGTRSAVAPTGPIVNPSTPYVGAIPNGMFPGRMVIINGTVAPNPTRFMVNFQIGHSQGKAHDVVFHFNPRFPANVIVRNSRQQQKWGPEERTAPYFPFQANTNFEIIILCQNDCYKVAVNGSHLLEYRHRIAYQQVDTLHVGGDVRINQIRYQ</sequence>
<protein>
    <recommendedName>
        <fullName evidence="2">Galectin</fullName>
    </recommendedName>
</protein>
<organism evidence="4 5">
    <name type="scientific">Saccoglossus kowalevskii</name>
    <name type="common">Acorn worm</name>
    <dbReference type="NCBI Taxonomy" id="10224"/>
    <lineage>
        <taxon>Eukaryota</taxon>
        <taxon>Metazoa</taxon>
        <taxon>Hemichordata</taxon>
        <taxon>Enteropneusta</taxon>
        <taxon>Harrimaniidae</taxon>
        <taxon>Saccoglossus</taxon>
    </lineage>
</organism>
<evidence type="ECO:0000313" key="5">
    <source>
        <dbReference type="RefSeq" id="XP_002731585.1"/>
    </source>
</evidence>
<dbReference type="InterPro" id="IPR001079">
    <property type="entry name" value="Galectin_CRD"/>
</dbReference>
<dbReference type="Gene3D" id="2.60.120.200">
    <property type="match status" value="2"/>
</dbReference>
<feature type="domain" description="Galectin" evidence="3">
    <location>
        <begin position="209"/>
        <end position="342"/>
    </location>
</feature>
<gene>
    <name evidence="5" type="primary">LOC100378205</name>
</gene>
<evidence type="ECO:0000259" key="3">
    <source>
        <dbReference type="PROSITE" id="PS51304"/>
    </source>
</evidence>
<evidence type="ECO:0000256" key="1">
    <source>
        <dbReference type="ARBA" id="ARBA00022734"/>
    </source>
</evidence>
<dbReference type="SUPFAM" id="SSF49899">
    <property type="entry name" value="Concanavalin A-like lectins/glucanases"/>
    <property type="match status" value="2"/>
</dbReference>
<dbReference type="PROSITE" id="PS51304">
    <property type="entry name" value="GALECTIN"/>
    <property type="match status" value="2"/>
</dbReference>
<proteinExistence type="predicted"/>
<feature type="domain" description="Galectin" evidence="3">
    <location>
        <begin position="49"/>
        <end position="183"/>
    </location>
</feature>
<dbReference type="PANTHER" id="PTHR11346:SF176">
    <property type="entry name" value="32 KDA BETA-GALACTOSIDE-BINDING LECTIN LEC-3"/>
    <property type="match status" value="1"/>
</dbReference>
<evidence type="ECO:0000256" key="2">
    <source>
        <dbReference type="RuleBase" id="RU102079"/>
    </source>
</evidence>